<evidence type="ECO:0000313" key="6">
    <source>
        <dbReference type="EMBL" id="KAE8727702.1"/>
    </source>
</evidence>
<feature type="domain" description="Starch synthase catalytic" evidence="5">
    <location>
        <begin position="121"/>
        <end position="222"/>
    </location>
</feature>
<evidence type="ECO:0000256" key="3">
    <source>
        <dbReference type="ARBA" id="ARBA00022679"/>
    </source>
</evidence>
<comment type="pathway">
    <text evidence="1">Glycan biosynthesis; starch biosynthesis.</text>
</comment>
<gene>
    <name evidence="6" type="ORF">F3Y22_tig00005406pilonHSYRG00280</name>
</gene>
<dbReference type="Gene3D" id="3.40.50.2000">
    <property type="entry name" value="Glycogen Phosphorylase B"/>
    <property type="match status" value="1"/>
</dbReference>
<evidence type="ECO:0000256" key="1">
    <source>
        <dbReference type="ARBA" id="ARBA00004727"/>
    </source>
</evidence>
<sequence length="244" mass="27798">MYSVFHAVIPSLQTAIVDKDLVFPYFTAIDKLSMRGFTCLPRKDKVCGDQFYPDFSNPFLTRMLCALKRLPLWIVSSLSYTHILADTYLAPAYTTPVQVLPPTNENTNTTVKEELKQFFSTVGEIVYVKIPVAKGCGFVLLATRYGAKLDKKIYGPNAGVDYKDNQWRFSLLCQAALEAHRVLNLNNNKYFSGPYGEDVIFIANDWHTGILSCYLKSMYQSRGLGCFIFCRGRCYLYRQHVTLL</sequence>
<dbReference type="Pfam" id="PF08323">
    <property type="entry name" value="Glyco_transf_5"/>
    <property type="match status" value="1"/>
</dbReference>
<dbReference type="GO" id="GO:0003723">
    <property type="term" value="F:RNA binding"/>
    <property type="evidence" value="ECO:0007669"/>
    <property type="project" value="InterPro"/>
</dbReference>
<name>A0A6A3CJF2_HIBSY</name>
<keyword evidence="4" id="KW-0750">Starch biosynthesis</keyword>
<evidence type="ECO:0000256" key="4">
    <source>
        <dbReference type="ARBA" id="ARBA00022922"/>
    </source>
</evidence>
<accession>A0A6A3CJF2</accession>
<evidence type="ECO:0000256" key="2">
    <source>
        <dbReference type="ARBA" id="ARBA00022676"/>
    </source>
</evidence>
<keyword evidence="3" id="KW-0808">Transferase</keyword>
<dbReference type="GO" id="GO:0019252">
    <property type="term" value="P:starch biosynthetic process"/>
    <property type="evidence" value="ECO:0007669"/>
    <property type="project" value="UniProtKB-UniPathway"/>
</dbReference>
<dbReference type="Proteomes" id="UP000436088">
    <property type="component" value="Unassembled WGS sequence"/>
</dbReference>
<evidence type="ECO:0000313" key="7">
    <source>
        <dbReference type="Proteomes" id="UP000436088"/>
    </source>
</evidence>
<dbReference type="UniPathway" id="UPA00152"/>
<keyword evidence="2" id="KW-0328">Glycosyltransferase</keyword>
<dbReference type="AlphaFoldDB" id="A0A6A3CJF2"/>
<dbReference type="PANTHER" id="PTHR45825:SF3">
    <property type="entry name" value="GRANULE-BOUND STARCH SYNTHASE 1, CHLOROPLASTIC_AMYLOPLASTIC"/>
    <property type="match status" value="1"/>
</dbReference>
<proteinExistence type="predicted"/>
<reference evidence="6" key="1">
    <citation type="submission" date="2019-09" db="EMBL/GenBank/DDBJ databases">
        <title>Draft genome information of white flower Hibiscus syriacus.</title>
        <authorList>
            <person name="Kim Y.-M."/>
        </authorList>
    </citation>
    <scope>NUCLEOTIDE SEQUENCE [LARGE SCALE GENOMIC DNA]</scope>
    <source>
        <strain evidence="6">YM2019G1</strain>
    </source>
</reference>
<dbReference type="GO" id="GO:0016757">
    <property type="term" value="F:glycosyltransferase activity"/>
    <property type="evidence" value="ECO:0007669"/>
    <property type="project" value="UniProtKB-KW"/>
</dbReference>
<protein>
    <recommendedName>
        <fullName evidence="5">Starch synthase catalytic domain-containing protein</fullName>
    </recommendedName>
</protein>
<dbReference type="EMBL" id="VEPZ02000305">
    <property type="protein sequence ID" value="KAE8727702.1"/>
    <property type="molecule type" value="Genomic_DNA"/>
</dbReference>
<evidence type="ECO:0000259" key="5">
    <source>
        <dbReference type="Pfam" id="PF08323"/>
    </source>
</evidence>
<dbReference type="SUPFAM" id="SSF53756">
    <property type="entry name" value="UDP-Glycosyltransferase/glycogen phosphorylase"/>
    <property type="match status" value="1"/>
</dbReference>
<keyword evidence="7" id="KW-1185">Reference proteome</keyword>
<comment type="caution">
    <text evidence="6">The sequence shown here is derived from an EMBL/GenBank/DDBJ whole genome shotgun (WGS) entry which is preliminary data.</text>
</comment>
<dbReference type="PANTHER" id="PTHR45825">
    <property type="entry name" value="GRANULE-BOUND STARCH SYNTHASE 1, CHLOROPLASTIC/AMYLOPLASTIC"/>
    <property type="match status" value="1"/>
</dbReference>
<organism evidence="6 7">
    <name type="scientific">Hibiscus syriacus</name>
    <name type="common">Rose of Sharon</name>
    <dbReference type="NCBI Taxonomy" id="106335"/>
    <lineage>
        <taxon>Eukaryota</taxon>
        <taxon>Viridiplantae</taxon>
        <taxon>Streptophyta</taxon>
        <taxon>Embryophyta</taxon>
        <taxon>Tracheophyta</taxon>
        <taxon>Spermatophyta</taxon>
        <taxon>Magnoliopsida</taxon>
        <taxon>eudicotyledons</taxon>
        <taxon>Gunneridae</taxon>
        <taxon>Pentapetalae</taxon>
        <taxon>rosids</taxon>
        <taxon>malvids</taxon>
        <taxon>Malvales</taxon>
        <taxon>Malvaceae</taxon>
        <taxon>Malvoideae</taxon>
        <taxon>Hibiscus</taxon>
    </lineage>
</organism>
<dbReference type="InterPro" id="IPR013534">
    <property type="entry name" value="Starch_synth_cat_dom"/>
</dbReference>